<accession>A0A0L0FSB5</accession>
<evidence type="ECO:0000313" key="7">
    <source>
        <dbReference type="Proteomes" id="UP000054560"/>
    </source>
</evidence>
<dbReference type="GeneID" id="25908423"/>
<keyword evidence="5" id="KW-0663">Pyridoxal phosphate</keyword>
<evidence type="ECO:0000256" key="4">
    <source>
        <dbReference type="ARBA" id="ARBA00022679"/>
    </source>
</evidence>
<dbReference type="InterPro" id="IPR015421">
    <property type="entry name" value="PyrdxlP-dep_Trfase_major"/>
</dbReference>
<protein>
    <recommendedName>
        <fullName evidence="8">Aminotransferase class I/classII domain-containing protein</fullName>
    </recommendedName>
</protein>
<dbReference type="EMBL" id="KQ242261">
    <property type="protein sequence ID" value="KNC79692.1"/>
    <property type="molecule type" value="Genomic_DNA"/>
</dbReference>
<reference evidence="6 7" key="1">
    <citation type="submission" date="2011-02" db="EMBL/GenBank/DDBJ databases">
        <title>The Genome Sequence of Sphaeroforma arctica JP610.</title>
        <authorList>
            <consortium name="The Broad Institute Genome Sequencing Platform"/>
            <person name="Russ C."/>
            <person name="Cuomo C."/>
            <person name="Young S.K."/>
            <person name="Zeng Q."/>
            <person name="Gargeya S."/>
            <person name="Alvarado L."/>
            <person name="Berlin A."/>
            <person name="Chapman S.B."/>
            <person name="Chen Z."/>
            <person name="Freedman E."/>
            <person name="Gellesch M."/>
            <person name="Goldberg J."/>
            <person name="Griggs A."/>
            <person name="Gujja S."/>
            <person name="Heilman E."/>
            <person name="Heiman D."/>
            <person name="Howarth C."/>
            <person name="Mehta T."/>
            <person name="Neiman D."/>
            <person name="Pearson M."/>
            <person name="Roberts A."/>
            <person name="Saif S."/>
            <person name="Shea T."/>
            <person name="Shenoy N."/>
            <person name="Sisk P."/>
            <person name="Stolte C."/>
            <person name="Sykes S."/>
            <person name="White J."/>
            <person name="Yandava C."/>
            <person name="Burger G."/>
            <person name="Gray M.W."/>
            <person name="Holland P.W.H."/>
            <person name="King N."/>
            <person name="Lang F.B.F."/>
            <person name="Roger A.J."/>
            <person name="Ruiz-Trillo I."/>
            <person name="Haas B."/>
            <person name="Nusbaum C."/>
            <person name="Birren B."/>
        </authorList>
    </citation>
    <scope>NUCLEOTIDE SEQUENCE [LARGE SCALE GENOMIC DNA]</scope>
    <source>
        <strain evidence="6 7">JP610</strain>
    </source>
</reference>
<dbReference type="OrthoDB" id="2108at2759"/>
<dbReference type="InterPro" id="IPR050596">
    <property type="entry name" value="AspAT/PAT-like"/>
</dbReference>
<dbReference type="AlphaFoldDB" id="A0A0L0FSB5"/>
<dbReference type="GO" id="GO:0006520">
    <property type="term" value="P:amino acid metabolic process"/>
    <property type="evidence" value="ECO:0007669"/>
    <property type="project" value="InterPro"/>
</dbReference>
<sequence>MRKVASAASYLDGGAANPMQKAAIPMLADMDWIRADIKSLQAHFKMKRDIFLEGILKLGITVDFIPEGTFYVWGNIAKLPKPLNDGITFFEEMLKEKLICVSGVSFDLNPGSRRHFSMSPYANYVRFSYGPELKNLQMGLKAIERVVNKFAAINRQEGDTD</sequence>
<keyword evidence="7" id="KW-1185">Reference proteome</keyword>
<dbReference type="RefSeq" id="XP_014153594.1">
    <property type="nucleotide sequence ID" value="XM_014298119.1"/>
</dbReference>
<dbReference type="GO" id="GO:0008483">
    <property type="term" value="F:transaminase activity"/>
    <property type="evidence" value="ECO:0007669"/>
    <property type="project" value="UniProtKB-KW"/>
</dbReference>
<evidence type="ECO:0000256" key="3">
    <source>
        <dbReference type="ARBA" id="ARBA00022576"/>
    </source>
</evidence>
<dbReference type="Gene3D" id="3.40.640.10">
    <property type="entry name" value="Type I PLP-dependent aspartate aminotransferase-like (Major domain)"/>
    <property type="match status" value="1"/>
</dbReference>
<dbReference type="SUPFAM" id="SSF53383">
    <property type="entry name" value="PLP-dependent transferases"/>
    <property type="match status" value="1"/>
</dbReference>
<evidence type="ECO:0008006" key="8">
    <source>
        <dbReference type="Google" id="ProtNLM"/>
    </source>
</evidence>
<organism evidence="6 7">
    <name type="scientific">Sphaeroforma arctica JP610</name>
    <dbReference type="NCBI Taxonomy" id="667725"/>
    <lineage>
        <taxon>Eukaryota</taxon>
        <taxon>Ichthyosporea</taxon>
        <taxon>Ichthyophonida</taxon>
        <taxon>Sphaeroforma</taxon>
    </lineage>
</organism>
<comment type="cofactor">
    <cofactor evidence="1">
        <name>pyridoxal 5'-phosphate</name>
        <dbReference type="ChEBI" id="CHEBI:597326"/>
    </cofactor>
</comment>
<keyword evidence="4" id="KW-0808">Transferase</keyword>
<evidence type="ECO:0000256" key="1">
    <source>
        <dbReference type="ARBA" id="ARBA00001933"/>
    </source>
</evidence>
<dbReference type="STRING" id="667725.A0A0L0FSB5"/>
<evidence type="ECO:0000313" key="6">
    <source>
        <dbReference type="EMBL" id="KNC79692.1"/>
    </source>
</evidence>
<keyword evidence="3" id="KW-0032">Aminotransferase</keyword>
<dbReference type="PANTHER" id="PTHR46383">
    <property type="entry name" value="ASPARTATE AMINOTRANSFERASE"/>
    <property type="match status" value="1"/>
</dbReference>
<dbReference type="PANTHER" id="PTHR46383:SF1">
    <property type="entry name" value="ASPARTATE AMINOTRANSFERASE"/>
    <property type="match status" value="1"/>
</dbReference>
<evidence type="ECO:0000256" key="2">
    <source>
        <dbReference type="ARBA" id="ARBA00007441"/>
    </source>
</evidence>
<name>A0A0L0FSB5_9EUKA</name>
<proteinExistence type="inferred from homology"/>
<comment type="similarity">
    <text evidence="2">Belongs to the class-I pyridoxal-phosphate-dependent aminotransferase family.</text>
</comment>
<dbReference type="eggNOG" id="KOG0257">
    <property type="taxonomic scope" value="Eukaryota"/>
</dbReference>
<dbReference type="InterPro" id="IPR015424">
    <property type="entry name" value="PyrdxlP-dep_Trfase"/>
</dbReference>
<gene>
    <name evidence="6" type="ORF">SARC_07919</name>
</gene>
<dbReference type="Proteomes" id="UP000054560">
    <property type="component" value="Unassembled WGS sequence"/>
</dbReference>
<evidence type="ECO:0000256" key="5">
    <source>
        <dbReference type="ARBA" id="ARBA00022898"/>
    </source>
</evidence>